<dbReference type="InterPro" id="IPR050807">
    <property type="entry name" value="TransReg_Diox_bact_type"/>
</dbReference>
<evidence type="ECO:0000313" key="5">
    <source>
        <dbReference type="EMBL" id="NUY68121.1"/>
    </source>
</evidence>
<dbReference type="GO" id="GO:0005829">
    <property type="term" value="C:cytosol"/>
    <property type="evidence" value="ECO:0007669"/>
    <property type="project" value="TreeGrafter"/>
</dbReference>
<reference evidence="3" key="1">
    <citation type="submission" date="2019-11" db="EMBL/GenBank/DDBJ databases">
        <title>Whole genome sequence profiling of antibiotic resistant Staphylococcus aureus isolates from livestock and farm attendants in Ghana.</title>
        <authorList>
            <person name="Egyir B."/>
            <person name="Hadjirin N.F."/>
            <person name="Gupta S."/>
            <person name="Owusu F."/>
            <person name="Agbodzi B."/>
            <person name="Adogla-Bessa T."/>
            <person name="Addo K."/>
            <person name="Stegger M."/>
            <person name="Larsen A.R."/>
            <person name="Holmes M.A."/>
        </authorList>
    </citation>
    <scope>NUCLEOTIDE SEQUENCE</scope>
    <source>
        <strain evidence="3">GHA/LAMRSA/2016/19</strain>
    </source>
</reference>
<comment type="caution">
    <text evidence="3">The sequence shown here is derived from an EMBL/GenBank/DDBJ whole genome shotgun (WGS) entry which is preliminary data.</text>
</comment>
<dbReference type="Proteomes" id="UP000561555">
    <property type="component" value="Unassembled WGS sequence"/>
</dbReference>
<dbReference type="EMBL" id="JAANEC010000035">
    <property type="protein sequence ID" value="NUY11548.1"/>
    <property type="molecule type" value="Genomic_DNA"/>
</dbReference>
<dbReference type="RefSeq" id="WP_000933363.1">
    <property type="nucleotide sequence ID" value="NC_021670.1"/>
</dbReference>
<dbReference type="SUPFAM" id="SSF47413">
    <property type="entry name" value="lambda repressor-like DNA-binding domains"/>
    <property type="match status" value="1"/>
</dbReference>
<name>A0A6A8FFU5_STAAU</name>
<proteinExistence type="predicted"/>
<evidence type="ECO:0000259" key="2">
    <source>
        <dbReference type="PROSITE" id="PS50943"/>
    </source>
</evidence>
<dbReference type="GO" id="GO:0003677">
    <property type="term" value="F:DNA binding"/>
    <property type="evidence" value="ECO:0007669"/>
    <property type="project" value="UniProtKB-KW"/>
</dbReference>
<organism evidence="3">
    <name type="scientific">Staphylococcus aureus</name>
    <dbReference type="NCBI Taxonomy" id="1280"/>
    <lineage>
        <taxon>Bacteria</taxon>
        <taxon>Bacillati</taxon>
        <taxon>Bacillota</taxon>
        <taxon>Bacilli</taxon>
        <taxon>Bacillales</taxon>
        <taxon>Staphylococcaceae</taxon>
        <taxon>Staphylococcus</taxon>
    </lineage>
</organism>
<dbReference type="EMBL" id="WJTQ01000006">
    <property type="protein sequence ID" value="MRM26553.1"/>
    <property type="molecule type" value="Genomic_DNA"/>
</dbReference>
<feature type="domain" description="HTH cro/C1-type" evidence="2">
    <location>
        <begin position="4"/>
        <end position="58"/>
    </location>
</feature>
<dbReference type="PROSITE" id="PS50943">
    <property type="entry name" value="HTH_CROC1"/>
    <property type="match status" value="1"/>
</dbReference>
<protein>
    <submittedName>
        <fullName evidence="3">Helix-turn-helix domain-containing protein</fullName>
    </submittedName>
    <submittedName>
        <fullName evidence="4">Helix-turn-helix transcriptional regulator</fullName>
    </submittedName>
</protein>
<reference evidence="6 7" key="2">
    <citation type="journal article" date="2020" name="J. Antimicrob. Chemother.">
        <title>Detection of heterogeneous vancomycin intermediate resistance in MRSA isolates from Latin America.</title>
        <authorList>
            <person name="Castro B.E."/>
            <person name="Berrio M."/>
            <person name="Vargas M.L."/>
            <person name="Carvajal L.P."/>
            <person name="Millan L.V."/>
            <person name="Rios R."/>
            <person name="Hernandez A.K."/>
            <person name="Rincon S."/>
            <person name="Cubides P."/>
            <person name="Forero E."/>
            <person name="Dinh A."/>
            <person name="Seas C."/>
            <person name="Munita J.M."/>
            <person name="Arias C.A."/>
            <person name="Reyes J."/>
            <person name="Diaz L."/>
        </authorList>
    </citation>
    <scope>NUCLEOTIDE SEQUENCE [LARGE SCALE GENOMIC DNA]</scope>
    <source>
        <strain evidence="4 6">UE1097</strain>
        <strain evidence="5 7">UP89</strain>
    </source>
</reference>
<evidence type="ECO:0000313" key="4">
    <source>
        <dbReference type="EMBL" id="NUY11548.1"/>
    </source>
</evidence>
<dbReference type="CDD" id="cd00093">
    <property type="entry name" value="HTH_XRE"/>
    <property type="match status" value="1"/>
</dbReference>
<dbReference type="PANTHER" id="PTHR46797">
    <property type="entry name" value="HTH-TYPE TRANSCRIPTIONAL REGULATOR"/>
    <property type="match status" value="1"/>
</dbReference>
<dbReference type="Gene3D" id="1.10.260.40">
    <property type="entry name" value="lambda repressor-like DNA-binding domains"/>
    <property type="match status" value="1"/>
</dbReference>
<sequence>MLNLKELREEKGITRYQLAKLTELQNSTIQSIETEVKNPGFLTVKKICDALQVDIANVKEK</sequence>
<evidence type="ECO:0000313" key="7">
    <source>
        <dbReference type="Proteomes" id="UP000561555"/>
    </source>
</evidence>
<dbReference type="Pfam" id="PF01381">
    <property type="entry name" value="HTH_3"/>
    <property type="match status" value="1"/>
</dbReference>
<evidence type="ECO:0000313" key="3">
    <source>
        <dbReference type="EMBL" id="MRM26553.1"/>
    </source>
</evidence>
<dbReference type="AlphaFoldDB" id="A0A6A8FFU5"/>
<dbReference type="InterPro" id="IPR001387">
    <property type="entry name" value="Cro/C1-type_HTH"/>
</dbReference>
<evidence type="ECO:0000256" key="1">
    <source>
        <dbReference type="ARBA" id="ARBA00023125"/>
    </source>
</evidence>
<dbReference type="PANTHER" id="PTHR46797:SF1">
    <property type="entry name" value="METHYLPHOSPHONATE SYNTHASE"/>
    <property type="match status" value="1"/>
</dbReference>
<gene>
    <name evidence="3" type="ORF">GJH15_10910</name>
    <name evidence="4" type="ORF">GQX37_03155</name>
    <name evidence="5" type="ORF">GQX52_05610</name>
</gene>
<keyword evidence="1" id="KW-0238">DNA-binding</keyword>
<dbReference type="GO" id="GO:0003700">
    <property type="term" value="F:DNA-binding transcription factor activity"/>
    <property type="evidence" value="ECO:0007669"/>
    <property type="project" value="TreeGrafter"/>
</dbReference>
<dbReference type="EMBL" id="JAANDN010000058">
    <property type="protein sequence ID" value="NUY68121.1"/>
    <property type="molecule type" value="Genomic_DNA"/>
</dbReference>
<evidence type="ECO:0000313" key="6">
    <source>
        <dbReference type="Proteomes" id="UP000547874"/>
    </source>
</evidence>
<dbReference type="InterPro" id="IPR010982">
    <property type="entry name" value="Lambda_DNA-bd_dom_sf"/>
</dbReference>
<dbReference type="SMART" id="SM00530">
    <property type="entry name" value="HTH_XRE"/>
    <property type="match status" value="1"/>
</dbReference>
<dbReference type="Proteomes" id="UP000547874">
    <property type="component" value="Unassembled WGS sequence"/>
</dbReference>
<accession>A0A6A8FFU5</accession>